<dbReference type="InterPro" id="IPR051694">
    <property type="entry name" value="Immunoregulatory_rcpt-like"/>
</dbReference>
<protein>
    <recommendedName>
        <fullName evidence="10">Mid2 domain-containing protein</fullName>
    </recommendedName>
</protein>
<evidence type="ECO:0000256" key="5">
    <source>
        <dbReference type="SAM" id="MobiDB-lite"/>
    </source>
</evidence>
<keyword evidence="2 6" id="KW-0812">Transmembrane</keyword>
<evidence type="ECO:0000313" key="9">
    <source>
        <dbReference type="Proteomes" id="UP000799302"/>
    </source>
</evidence>
<evidence type="ECO:0000256" key="3">
    <source>
        <dbReference type="ARBA" id="ARBA00022989"/>
    </source>
</evidence>
<name>A0A6A6UM50_9PEZI</name>
<gene>
    <name evidence="8" type="ORF">BT63DRAFT_410348</name>
</gene>
<proteinExistence type="predicted"/>
<feature type="compositionally biased region" description="Low complexity" evidence="5">
    <location>
        <begin position="146"/>
        <end position="200"/>
    </location>
</feature>
<evidence type="ECO:0000256" key="2">
    <source>
        <dbReference type="ARBA" id="ARBA00022692"/>
    </source>
</evidence>
<evidence type="ECO:0000256" key="7">
    <source>
        <dbReference type="SAM" id="SignalP"/>
    </source>
</evidence>
<dbReference type="PANTHER" id="PTHR15549">
    <property type="entry name" value="PAIRED IMMUNOGLOBULIN-LIKE TYPE 2 RECEPTOR"/>
    <property type="match status" value="1"/>
</dbReference>
<keyword evidence="3 6" id="KW-1133">Transmembrane helix</keyword>
<feature type="compositionally biased region" description="Polar residues" evidence="5">
    <location>
        <begin position="339"/>
        <end position="355"/>
    </location>
</feature>
<feature type="region of interest" description="Disordered" evidence="5">
    <location>
        <begin position="339"/>
        <end position="397"/>
    </location>
</feature>
<organism evidence="8 9">
    <name type="scientific">Microthyrium microscopicum</name>
    <dbReference type="NCBI Taxonomy" id="703497"/>
    <lineage>
        <taxon>Eukaryota</taxon>
        <taxon>Fungi</taxon>
        <taxon>Dikarya</taxon>
        <taxon>Ascomycota</taxon>
        <taxon>Pezizomycotina</taxon>
        <taxon>Dothideomycetes</taxon>
        <taxon>Dothideomycetes incertae sedis</taxon>
        <taxon>Microthyriales</taxon>
        <taxon>Microthyriaceae</taxon>
        <taxon>Microthyrium</taxon>
    </lineage>
</organism>
<dbReference type="Proteomes" id="UP000799302">
    <property type="component" value="Unassembled WGS sequence"/>
</dbReference>
<feature type="compositionally biased region" description="Polar residues" evidence="5">
    <location>
        <begin position="281"/>
        <end position="290"/>
    </location>
</feature>
<dbReference type="EMBL" id="MU004231">
    <property type="protein sequence ID" value="KAF2673329.1"/>
    <property type="molecule type" value="Genomic_DNA"/>
</dbReference>
<evidence type="ECO:0000256" key="6">
    <source>
        <dbReference type="SAM" id="Phobius"/>
    </source>
</evidence>
<keyword evidence="7" id="KW-0732">Signal</keyword>
<evidence type="ECO:0008006" key="10">
    <source>
        <dbReference type="Google" id="ProtNLM"/>
    </source>
</evidence>
<keyword evidence="4 6" id="KW-0472">Membrane</keyword>
<evidence type="ECO:0000313" key="8">
    <source>
        <dbReference type="EMBL" id="KAF2673329.1"/>
    </source>
</evidence>
<sequence>MLFYLLLLLPAVVVAQSCYYPNGDEVVAEAVGPCGDSLSGGTQCCPLNWVCLNNGLCFDPVNDYFGRYSCTDQSWKGKGCPGFCQTDNGSGGGNQAVKECSTGQYCCNANRVSFDCCTKPGVAFFSLDEGKTIATITSAITPGPASPKTTSPPSSKSSASSTTSKDPVSSKATGSTSISSGSTVDPRSTTSVSSTSSGPSAANTADTNNKDPATAAKSSSSSKVGVIVGAICGVIALLLLFALIHFLRRRHNKHQANSEVNDDKVTPTVTSPQGKRFSWLPQRNNNTPTTDKPAVNELEGFPVQQQNSNFVELPGDITHSPPQRTPDYPVVNQQALGQPNRFSGVSSLSPSDQTGSGPGSERSPITPEFGTGWRQSLNPVHEMGHEGGENGLGQTTNAHGAMAQNFKFNGTERVPENVFELPASQAGPTPHEYQQPMSQRT</sequence>
<evidence type="ECO:0000256" key="1">
    <source>
        <dbReference type="ARBA" id="ARBA00004167"/>
    </source>
</evidence>
<feature type="signal peptide" evidence="7">
    <location>
        <begin position="1"/>
        <end position="15"/>
    </location>
</feature>
<dbReference type="PANTHER" id="PTHR15549:SF30">
    <property type="entry name" value="MID2 DOMAIN-CONTAINING PROTEIN"/>
    <property type="match status" value="1"/>
</dbReference>
<dbReference type="GO" id="GO:0071944">
    <property type="term" value="C:cell periphery"/>
    <property type="evidence" value="ECO:0007669"/>
    <property type="project" value="UniProtKB-ARBA"/>
</dbReference>
<reference evidence="8" key="1">
    <citation type="journal article" date="2020" name="Stud. Mycol.">
        <title>101 Dothideomycetes genomes: a test case for predicting lifestyles and emergence of pathogens.</title>
        <authorList>
            <person name="Haridas S."/>
            <person name="Albert R."/>
            <person name="Binder M."/>
            <person name="Bloem J."/>
            <person name="Labutti K."/>
            <person name="Salamov A."/>
            <person name="Andreopoulos B."/>
            <person name="Baker S."/>
            <person name="Barry K."/>
            <person name="Bills G."/>
            <person name="Bluhm B."/>
            <person name="Cannon C."/>
            <person name="Castanera R."/>
            <person name="Culley D."/>
            <person name="Daum C."/>
            <person name="Ezra D."/>
            <person name="Gonzalez J."/>
            <person name="Henrissat B."/>
            <person name="Kuo A."/>
            <person name="Liang C."/>
            <person name="Lipzen A."/>
            <person name="Lutzoni F."/>
            <person name="Magnuson J."/>
            <person name="Mondo S."/>
            <person name="Nolan M."/>
            <person name="Ohm R."/>
            <person name="Pangilinan J."/>
            <person name="Park H.-J."/>
            <person name="Ramirez L."/>
            <person name="Alfaro M."/>
            <person name="Sun H."/>
            <person name="Tritt A."/>
            <person name="Yoshinaga Y."/>
            <person name="Zwiers L.-H."/>
            <person name="Turgeon B."/>
            <person name="Goodwin S."/>
            <person name="Spatafora J."/>
            <person name="Crous P."/>
            <person name="Grigoriev I."/>
        </authorList>
    </citation>
    <scope>NUCLEOTIDE SEQUENCE</scope>
    <source>
        <strain evidence="8">CBS 115976</strain>
    </source>
</reference>
<feature type="region of interest" description="Disordered" evidence="5">
    <location>
        <begin position="421"/>
        <end position="441"/>
    </location>
</feature>
<dbReference type="OrthoDB" id="5215637at2759"/>
<comment type="subcellular location">
    <subcellularLocation>
        <location evidence="1">Membrane</location>
        <topology evidence="1">Single-pass membrane protein</topology>
    </subcellularLocation>
</comment>
<feature type="chain" id="PRO_5025371170" description="Mid2 domain-containing protein" evidence="7">
    <location>
        <begin position="16"/>
        <end position="441"/>
    </location>
</feature>
<feature type="region of interest" description="Disordered" evidence="5">
    <location>
        <begin position="254"/>
        <end position="293"/>
    </location>
</feature>
<dbReference type="GO" id="GO:0016020">
    <property type="term" value="C:membrane"/>
    <property type="evidence" value="ECO:0007669"/>
    <property type="project" value="UniProtKB-SubCell"/>
</dbReference>
<evidence type="ECO:0000256" key="4">
    <source>
        <dbReference type="ARBA" id="ARBA00023136"/>
    </source>
</evidence>
<feature type="transmembrane region" description="Helical" evidence="6">
    <location>
        <begin position="224"/>
        <end position="247"/>
    </location>
</feature>
<keyword evidence="9" id="KW-1185">Reference proteome</keyword>
<feature type="compositionally biased region" description="Polar residues" evidence="5">
    <location>
        <begin position="201"/>
        <end position="211"/>
    </location>
</feature>
<feature type="region of interest" description="Disordered" evidence="5">
    <location>
        <begin position="138"/>
        <end position="220"/>
    </location>
</feature>
<accession>A0A6A6UM50</accession>
<dbReference type="AlphaFoldDB" id="A0A6A6UM50"/>